<evidence type="ECO:0000313" key="1">
    <source>
        <dbReference type="EMBL" id="CAD0090637.1"/>
    </source>
</evidence>
<name>A0A9N8PDD0_9PEZI</name>
<reference evidence="1" key="1">
    <citation type="submission" date="2020-06" db="EMBL/GenBank/DDBJ databases">
        <authorList>
            <person name="Onetto C."/>
        </authorList>
    </citation>
    <scope>NUCLEOTIDE SEQUENCE</scope>
</reference>
<organism evidence="1 2">
    <name type="scientific">Aureobasidium vineae</name>
    <dbReference type="NCBI Taxonomy" id="2773715"/>
    <lineage>
        <taxon>Eukaryota</taxon>
        <taxon>Fungi</taxon>
        <taxon>Dikarya</taxon>
        <taxon>Ascomycota</taxon>
        <taxon>Pezizomycotina</taxon>
        <taxon>Dothideomycetes</taxon>
        <taxon>Dothideomycetidae</taxon>
        <taxon>Dothideales</taxon>
        <taxon>Saccotheciaceae</taxon>
        <taxon>Aureobasidium</taxon>
    </lineage>
</organism>
<dbReference type="Gene3D" id="3.30.710.10">
    <property type="entry name" value="Potassium Channel Kv1.1, Chain A"/>
    <property type="match status" value="1"/>
</dbReference>
<dbReference type="EMBL" id="CAIJEN010000009">
    <property type="protein sequence ID" value="CAD0090637.1"/>
    <property type="molecule type" value="Genomic_DNA"/>
</dbReference>
<evidence type="ECO:0000313" key="2">
    <source>
        <dbReference type="Proteomes" id="UP000716446"/>
    </source>
</evidence>
<protein>
    <recommendedName>
        <fullName evidence="3">BTB domain-containing protein</fullName>
    </recommendedName>
</protein>
<dbReference type="SUPFAM" id="SSF54695">
    <property type="entry name" value="POZ domain"/>
    <property type="match status" value="1"/>
</dbReference>
<comment type="caution">
    <text evidence="1">The sequence shown here is derived from an EMBL/GenBank/DDBJ whole genome shotgun (WGS) entry which is preliminary data.</text>
</comment>
<keyword evidence="2" id="KW-1185">Reference proteome</keyword>
<gene>
    <name evidence="1" type="ORF">AWRI4619_LOCUS6407</name>
</gene>
<evidence type="ECO:0008006" key="3">
    <source>
        <dbReference type="Google" id="ProtNLM"/>
    </source>
</evidence>
<accession>A0A9N8PDD0</accession>
<proteinExistence type="predicted"/>
<dbReference type="AlphaFoldDB" id="A0A9N8PDD0"/>
<sequence length="305" mass="34186">MGTRPDPKSHTWTAGAIGDILTTSSKMLKCKANSDIFNVVVPEGLLCYFSRYYAALLRGNFAEAGQDSVTFELTAPQAKSFITWLYSGRFAEDLDYPTLFQLYIFADKTDVPALRADIMTHIHKRSHKKGMPPYGDAAEAFAVLSKSSGLVRWMVDRFAHHSGTFDLYSEFDNHIRSACNNTYEYTCRNTGCSVAADPCCNVLYTLGCEGTNCGHRANIVKRGQACSYHEHESPEAWKGKFSALIPIEVKDANYVACAGDDFQQSVDLTYLKGTTAIDRVPKERFAKYYHSWSSDPMTWTSYRNP</sequence>
<dbReference type="InterPro" id="IPR011333">
    <property type="entry name" value="SKP1/BTB/POZ_sf"/>
</dbReference>
<dbReference type="Proteomes" id="UP000716446">
    <property type="component" value="Unassembled WGS sequence"/>
</dbReference>